<accession>A0A7V8VG31</accession>
<dbReference type="InterPro" id="IPR058588">
    <property type="entry name" value="E2-CBASS"/>
</dbReference>
<dbReference type="Gene3D" id="3.10.110.10">
    <property type="entry name" value="Ubiquitin Conjugating Enzyme"/>
    <property type="match status" value="1"/>
</dbReference>
<evidence type="ECO:0000313" key="3">
    <source>
        <dbReference type="Proteomes" id="UP000542342"/>
    </source>
</evidence>
<comment type="caution">
    <text evidence="2">The sequence shown here is derived from an EMBL/GenBank/DDBJ whole genome shotgun (WGS) entry which is preliminary data.</text>
</comment>
<dbReference type="RefSeq" id="WP_194539256.1">
    <property type="nucleotide sequence ID" value="NZ_JACEFB010000013.1"/>
</dbReference>
<protein>
    <recommendedName>
        <fullName evidence="1">Type II CBASS E2 protein domain-containing protein</fullName>
    </recommendedName>
</protein>
<dbReference type="AlphaFoldDB" id="A0A7V8VG31"/>
<organism evidence="2 3">
    <name type="scientific">Thermogemmata fonticola</name>
    <dbReference type="NCBI Taxonomy" id="2755323"/>
    <lineage>
        <taxon>Bacteria</taxon>
        <taxon>Pseudomonadati</taxon>
        <taxon>Planctomycetota</taxon>
        <taxon>Planctomycetia</taxon>
        <taxon>Gemmatales</taxon>
        <taxon>Gemmataceae</taxon>
        <taxon>Thermogemmata</taxon>
    </lineage>
</organism>
<evidence type="ECO:0000259" key="1">
    <source>
        <dbReference type="Pfam" id="PF26395"/>
    </source>
</evidence>
<gene>
    <name evidence="2" type="ORF">H0921_14670</name>
</gene>
<proteinExistence type="predicted"/>
<reference evidence="2 3" key="1">
    <citation type="submission" date="2020-07" db="EMBL/GenBank/DDBJ databases">
        <title>Thermogemmata thermophila gen. nov., sp. nov., a novel moderate thermophilic planctomycete from a Kamchatka hot spring.</title>
        <authorList>
            <person name="Elcheninov A.G."/>
            <person name="Podosokorskaya O.A."/>
            <person name="Kovaleva O.L."/>
            <person name="Novikov A."/>
            <person name="Bonch-Osmolovskaya E.A."/>
            <person name="Toshchakov S.V."/>
            <person name="Kublanov I.V."/>
        </authorList>
    </citation>
    <scope>NUCLEOTIDE SEQUENCE [LARGE SCALE GENOMIC DNA]</scope>
    <source>
        <strain evidence="2 3">2918</strain>
    </source>
</reference>
<name>A0A7V8VG31_9BACT</name>
<feature type="domain" description="Type II CBASS E2 protein" evidence="1">
    <location>
        <begin position="35"/>
        <end position="139"/>
    </location>
</feature>
<evidence type="ECO:0000313" key="2">
    <source>
        <dbReference type="EMBL" id="MBA2227399.1"/>
    </source>
</evidence>
<dbReference type="EMBL" id="JACEFB010000013">
    <property type="protein sequence ID" value="MBA2227399.1"/>
    <property type="molecule type" value="Genomic_DNA"/>
</dbReference>
<sequence>MGLLDSEQGKRRLLTVEIPAIEAYNEGRDPHYRITVHRKDSMLILSYRLKPCHNIYQCETRLLSSYPLVPPETRILTPLKHCPHLLDGQTLCLWRQGSTRASSRWDPARFTCVFAVLAAWRWLACYEVWYETGEWPLPEAK</sequence>
<dbReference type="SUPFAM" id="SSF54495">
    <property type="entry name" value="UBC-like"/>
    <property type="match status" value="1"/>
</dbReference>
<dbReference type="InterPro" id="IPR016135">
    <property type="entry name" value="UBQ-conjugating_enzyme/RWD"/>
</dbReference>
<dbReference type="Proteomes" id="UP000542342">
    <property type="component" value="Unassembled WGS sequence"/>
</dbReference>
<keyword evidence="3" id="KW-1185">Reference proteome</keyword>
<dbReference type="Pfam" id="PF26395">
    <property type="entry name" value="E2-CBASS"/>
    <property type="match status" value="1"/>
</dbReference>